<protein>
    <submittedName>
        <fullName evidence="2">Uncharacterized protein</fullName>
    </submittedName>
</protein>
<name>A0ABR9D2G5_9GAMM</name>
<organism evidence="2 3">
    <name type="scientific">Methylomonas albis</name>
    <dbReference type="NCBI Taxonomy" id="1854563"/>
    <lineage>
        <taxon>Bacteria</taxon>
        <taxon>Pseudomonadati</taxon>
        <taxon>Pseudomonadota</taxon>
        <taxon>Gammaproteobacteria</taxon>
        <taxon>Methylococcales</taxon>
        <taxon>Methylococcaceae</taxon>
        <taxon>Methylomonas</taxon>
    </lineage>
</organism>
<feature type="signal peptide" evidence="1">
    <location>
        <begin position="1"/>
        <end position="23"/>
    </location>
</feature>
<keyword evidence="1" id="KW-0732">Signal</keyword>
<dbReference type="Proteomes" id="UP000652176">
    <property type="component" value="Unassembled WGS sequence"/>
</dbReference>
<keyword evidence="3" id="KW-1185">Reference proteome</keyword>
<evidence type="ECO:0000313" key="2">
    <source>
        <dbReference type="EMBL" id="MBD9357303.1"/>
    </source>
</evidence>
<dbReference type="RefSeq" id="WP_192375586.1">
    <property type="nucleotide sequence ID" value="NZ_CAJHIV010000001.1"/>
</dbReference>
<evidence type="ECO:0000313" key="3">
    <source>
        <dbReference type="Proteomes" id="UP000652176"/>
    </source>
</evidence>
<feature type="chain" id="PRO_5046743017" evidence="1">
    <location>
        <begin position="24"/>
        <end position="284"/>
    </location>
</feature>
<reference evidence="2 3" key="1">
    <citation type="submission" date="2020-09" db="EMBL/GenBank/DDBJ databases">
        <title>Methylomonas albis sp. nov. and Methylomonas fluvii sp. nov.: Two cold-adapted methanotrophs from the River Elbe and an amended description of Methylovulum psychrotolerans strain Eb1.</title>
        <authorList>
            <person name="Bussmann I.K."/>
            <person name="Klings K.-W."/>
            <person name="Warnstedt J."/>
            <person name="Hoppert M."/>
            <person name="Saborowski A."/>
            <person name="Horn F."/>
            <person name="Liebner S."/>
        </authorList>
    </citation>
    <scope>NUCLEOTIDE SEQUENCE [LARGE SCALE GENOMIC DNA]</scope>
    <source>
        <strain evidence="2 3">EbA</strain>
    </source>
</reference>
<proteinExistence type="predicted"/>
<comment type="caution">
    <text evidence="2">The sequence shown here is derived from an EMBL/GenBank/DDBJ whole genome shotgun (WGS) entry which is preliminary data.</text>
</comment>
<dbReference type="EMBL" id="JACXSS010000001">
    <property type="protein sequence ID" value="MBD9357303.1"/>
    <property type="molecule type" value="Genomic_DNA"/>
</dbReference>
<gene>
    <name evidence="2" type="ORF">IE877_15690</name>
</gene>
<sequence>MVSFISRITLPSIFLLASFTANAQENKPIAIPEGFKSMAVYFMDGQYDLASPNQDIPNCQNLFCFGTYWFETIMGLTPKQIDEEEAAAKTFFLKRFGINVDSATANGKAFFSPFSTDPRANYRAHILDKYNIHKLGWEVHDGGFLLILQAKTELGGDWTGITVPGGTMVVFGGYAIQPSSLKEIRGTKVLINKGEPIVIRYQSGEPILPTGSSGSIFFRCEITSSPWGPGKAQGVGGSVPVADGLAPKSIMKLNTRNVLTFSGSDGAGNYDGVYNDPSVVFGTR</sequence>
<evidence type="ECO:0000256" key="1">
    <source>
        <dbReference type="SAM" id="SignalP"/>
    </source>
</evidence>
<accession>A0ABR9D2G5</accession>